<dbReference type="InterPro" id="IPR037069">
    <property type="entry name" value="AcylCoA_DH/ox_N_sf"/>
</dbReference>
<dbReference type="RefSeq" id="WP_135248245.1">
    <property type="nucleotide sequence ID" value="NZ_SMLK01000001.1"/>
</dbReference>
<evidence type="ECO:0000256" key="1">
    <source>
        <dbReference type="ARBA" id="ARBA00001974"/>
    </source>
</evidence>
<keyword evidence="4" id="KW-0285">Flavoprotein</keyword>
<name>A0A4Z0CCU9_9BURK</name>
<evidence type="ECO:0000313" key="11">
    <source>
        <dbReference type="Proteomes" id="UP000297839"/>
    </source>
</evidence>
<dbReference type="InterPro" id="IPR009075">
    <property type="entry name" value="AcylCo_DH/oxidase_C"/>
</dbReference>
<dbReference type="Gene3D" id="1.10.540.10">
    <property type="entry name" value="Acyl-CoA dehydrogenase/oxidase, N-terminal domain"/>
    <property type="match status" value="1"/>
</dbReference>
<dbReference type="FunFam" id="1.20.140.10:FF:000018">
    <property type="entry name" value="Acyl-CoA dehydrogenase family member 10"/>
    <property type="match status" value="1"/>
</dbReference>
<evidence type="ECO:0000313" key="10">
    <source>
        <dbReference type="EMBL" id="TFZ08308.1"/>
    </source>
</evidence>
<accession>A0A4Z0CCU9</accession>
<dbReference type="GO" id="GO:0003995">
    <property type="term" value="F:acyl-CoA dehydrogenase activity"/>
    <property type="evidence" value="ECO:0007669"/>
    <property type="project" value="TreeGrafter"/>
</dbReference>
<comment type="caution">
    <text evidence="10">The sequence shown here is derived from an EMBL/GenBank/DDBJ whole genome shotgun (WGS) entry which is preliminary data.</text>
</comment>
<dbReference type="EMBL" id="SMLK01000001">
    <property type="protein sequence ID" value="TFZ08308.1"/>
    <property type="molecule type" value="Genomic_DNA"/>
</dbReference>
<dbReference type="InterPro" id="IPR006091">
    <property type="entry name" value="Acyl-CoA_Oxase/DH_mid-dom"/>
</dbReference>
<evidence type="ECO:0000256" key="5">
    <source>
        <dbReference type="ARBA" id="ARBA00022827"/>
    </source>
</evidence>
<dbReference type="Gene3D" id="2.40.110.10">
    <property type="entry name" value="Butyryl-CoA Dehydrogenase, subunit A, domain 2"/>
    <property type="match status" value="1"/>
</dbReference>
<evidence type="ECO:0000256" key="4">
    <source>
        <dbReference type="ARBA" id="ARBA00022630"/>
    </source>
</evidence>
<comment type="similarity">
    <text evidence="2">Belongs to the acyl-CoA dehydrogenase family.</text>
</comment>
<dbReference type="Pfam" id="PF00441">
    <property type="entry name" value="Acyl-CoA_dh_1"/>
    <property type="match status" value="1"/>
</dbReference>
<reference evidence="10 11" key="1">
    <citation type="submission" date="2019-03" db="EMBL/GenBank/DDBJ databases">
        <title>Ramlibacter sp. 18x22-1, whole genome shotgun sequence.</title>
        <authorList>
            <person name="Zhang X."/>
            <person name="Feng G."/>
            <person name="Zhu H."/>
        </authorList>
    </citation>
    <scope>NUCLEOTIDE SEQUENCE [LARGE SCALE GENOMIC DNA]</scope>
    <source>
        <strain evidence="10 11">18x22-1</strain>
    </source>
</reference>
<dbReference type="Pfam" id="PF02771">
    <property type="entry name" value="Acyl-CoA_dh_N"/>
    <property type="match status" value="1"/>
</dbReference>
<dbReference type="InterPro" id="IPR046373">
    <property type="entry name" value="Acyl-CoA_Oxase/DH_mid-dom_sf"/>
</dbReference>
<feature type="domain" description="Acyl-CoA dehydrogenase/oxidase C-terminal" evidence="7">
    <location>
        <begin position="255"/>
        <end position="404"/>
    </location>
</feature>
<evidence type="ECO:0000256" key="2">
    <source>
        <dbReference type="ARBA" id="ARBA00009347"/>
    </source>
</evidence>
<dbReference type="InterPro" id="IPR009100">
    <property type="entry name" value="AcylCoA_DH/oxidase_NM_dom_sf"/>
</dbReference>
<sequence length="424" mass="46929">MDFEYSAKTKELQQRLLKFMDDHIYPSEKTYDEQQDANTRAGNRWKPLPVIEELKVKARKAGLWNLFLPVDSAHASGYEGAGLTNQEYAPLAEIMGRVPWSPEAFNCSAPDTGNMETLARYGSDEIKSRWLKPLLEGEIRSAFAMTEPEVASSDATNIATRIERQGDHYVVNGHKWWISGAGDPRCAVFITMGKTDPEAPKHSQQSMIVVPADTPGIRIVRPLNVMGYDDAPHGHMEMYFENVKVPAGNILLGEGRGFEIAQGRLGPGRIHHCMRLIGLAERSLELMCRRALSRVAFGKSVAQQTVTQERIAEARCKIDMARLLTLKAAWMMDVAGNKVARTEIAMIKVVAPNMACQVIDWAMQVHGGGGMSDDFPLASAYAHARTLRFADGPDEVHRNAIAKWELGKYGSYGRNAEAAVTRGG</sequence>
<evidence type="ECO:0000259" key="7">
    <source>
        <dbReference type="Pfam" id="PF00441"/>
    </source>
</evidence>
<dbReference type="Pfam" id="PF02770">
    <property type="entry name" value="Acyl-CoA_dh_M"/>
    <property type="match status" value="1"/>
</dbReference>
<comment type="subunit">
    <text evidence="3">Homodimer.</text>
</comment>
<dbReference type="GO" id="GO:0005737">
    <property type="term" value="C:cytoplasm"/>
    <property type="evidence" value="ECO:0007669"/>
    <property type="project" value="TreeGrafter"/>
</dbReference>
<dbReference type="InterPro" id="IPR050741">
    <property type="entry name" value="Acyl-CoA_dehydrogenase"/>
</dbReference>
<evidence type="ECO:0000256" key="6">
    <source>
        <dbReference type="ARBA" id="ARBA00023002"/>
    </source>
</evidence>
<dbReference type="InterPro" id="IPR013786">
    <property type="entry name" value="AcylCoA_DH/ox_N"/>
</dbReference>
<dbReference type="InterPro" id="IPR036250">
    <property type="entry name" value="AcylCo_DH-like_C"/>
</dbReference>
<dbReference type="GO" id="GO:0033539">
    <property type="term" value="P:fatty acid beta-oxidation using acyl-CoA dehydrogenase"/>
    <property type="evidence" value="ECO:0007669"/>
    <property type="project" value="TreeGrafter"/>
</dbReference>
<dbReference type="OrthoDB" id="9769473at2"/>
<dbReference type="PANTHER" id="PTHR48083:SF13">
    <property type="entry name" value="ACYL-COA DEHYDROGENASE FAMILY MEMBER 11"/>
    <property type="match status" value="1"/>
</dbReference>
<comment type="cofactor">
    <cofactor evidence="1">
        <name>FAD</name>
        <dbReference type="ChEBI" id="CHEBI:57692"/>
    </cofactor>
</comment>
<organism evidence="10 11">
    <name type="scientific">Ramlibacter humi</name>
    <dbReference type="NCBI Taxonomy" id="2530451"/>
    <lineage>
        <taxon>Bacteria</taxon>
        <taxon>Pseudomonadati</taxon>
        <taxon>Pseudomonadota</taxon>
        <taxon>Betaproteobacteria</taxon>
        <taxon>Burkholderiales</taxon>
        <taxon>Comamonadaceae</taxon>
        <taxon>Ramlibacter</taxon>
    </lineage>
</organism>
<keyword evidence="6" id="KW-0560">Oxidoreductase</keyword>
<protein>
    <submittedName>
        <fullName evidence="10">Acyl-CoA dehydrogenase</fullName>
    </submittedName>
</protein>
<dbReference type="SUPFAM" id="SSF56645">
    <property type="entry name" value="Acyl-CoA dehydrogenase NM domain-like"/>
    <property type="match status" value="1"/>
</dbReference>
<evidence type="ECO:0000256" key="3">
    <source>
        <dbReference type="ARBA" id="ARBA00011738"/>
    </source>
</evidence>
<dbReference type="Proteomes" id="UP000297839">
    <property type="component" value="Unassembled WGS sequence"/>
</dbReference>
<evidence type="ECO:0000259" key="9">
    <source>
        <dbReference type="Pfam" id="PF02771"/>
    </source>
</evidence>
<gene>
    <name evidence="10" type="ORF">EZ216_03875</name>
</gene>
<dbReference type="SUPFAM" id="SSF47203">
    <property type="entry name" value="Acyl-CoA dehydrogenase C-terminal domain-like"/>
    <property type="match status" value="1"/>
</dbReference>
<keyword evidence="11" id="KW-1185">Reference proteome</keyword>
<dbReference type="GO" id="GO:0050660">
    <property type="term" value="F:flavin adenine dinucleotide binding"/>
    <property type="evidence" value="ECO:0007669"/>
    <property type="project" value="InterPro"/>
</dbReference>
<feature type="domain" description="Acyl-CoA dehydrogenase/oxidase N-terminal" evidence="9">
    <location>
        <begin position="8"/>
        <end position="138"/>
    </location>
</feature>
<dbReference type="PANTHER" id="PTHR48083">
    <property type="entry name" value="MEDIUM-CHAIN SPECIFIC ACYL-COA DEHYDROGENASE, MITOCHONDRIAL-RELATED"/>
    <property type="match status" value="1"/>
</dbReference>
<keyword evidence="5" id="KW-0274">FAD</keyword>
<proteinExistence type="inferred from homology"/>
<dbReference type="AlphaFoldDB" id="A0A4Z0CCU9"/>
<dbReference type="FunFam" id="2.40.110.10:FF:000002">
    <property type="entry name" value="Acyl-CoA dehydrogenase fadE12"/>
    <property type="match status" value="1"/>
</dbReference>
<feature type="domain" description="Acyl-CoA oxidase/dehydrogenase middle" evidence="8">
    <location>
        <begin position="142"/>
        <end position="243"/>
    </location>
</feature>
<evidence type="ECO:0000259" key="8">
    <source>
        <dbReference type="Pfam" id="PF02770"/>
    </source>
</evidence>
<dbReference type="Gene3D" id="1.20.140.10">
    <property type="entry name" value="Butyryl-CoA Dehydrogenase, subunit A, domain 3"/>
    <property type="match status" value="1"/>
</dbReference>